<dbReference type="EMBL" id="LR796483">
    <property type="protein sequence ID" value="CAB4147733.1"/>
    <property type="molecule type" value="Genomic_DNA"/>
</dbReference>
<gene>
    <name evidence="1" type="ORF">UFOVP431_45</name>
</gene>
<protein>
    <submittedName>
        <fullName evidence="1">Uncharacterized protein</fullName>
    </submittedName>
</protein>
<proteinExistence type="predicted"/>
<sequence>MLFNVNHDVKVRLTDHGRSILAKEGLSQPREGWAKFKLWELMSIFGPHLCNGCKQPFETQVDIIIPDEPVHSQLAPASIHSQQAPAIEQKWIERRIYRNSPEYKSYIEKRFLDQLSISLEYDGHRWKYQHTSFNDQGDYDVIVRPPCE</sequence>
<accession>A0A6J5MRD2</accession>
<evidence type="ECO:0000313" key="1">
    <source>
        <dbReference type="EMBL" id="CAB4147733.1"/>
    </source>
</evidence>
<name>A0A6J5MRD2_9CAUD</name>
<reference evidence="1" key="1">
    <citation type="submission" date="2020-04" db="EMBL/GenBank/DDBJ databases">
        <authorList>
            <person name="Chiriac C."/>
            <person name="Salcher M."/>
            <person name="Ghai R."/>
            <person name="Kavagutti S V."/>
        </authorList>
    </citation>
    <scope>NUCLEOTIDE SEQUENCE</scope>
</reference>
<organism evidence="1">
    <name type="scientific">uncultured Caudovirales phage</name>
    <dbReference type="NCBI Taxonomy" id="2100421"/>
    <lineage>
        <taxon>Viruses</taxon>
        <taxon>Duplodnaviria</taxon>
        <taxon>Heunggongvirae</taxon>
        <taxon>Uroviricota</taxon>
        <taxon>Caudoviricetes</taxon>
        <taxon>Peduoviridae</taxon>
        <taxon>Maltschvirus</taxon>
        <taxon>Maltschvirus maltsch</taxon>
    </lineage>
</organism>